<evidence type="ECO:0000259" key="2">
    <source>
        <dbReference type="PROSITE" id="PS51782"/>
    </source>
</evidence>
<feature type="compositionally biased region" description="Basic and acidic residues" evidence="1">
    <location>
        <begin position="70"/>
        <end position="79"/>
    </location>
</feature>
<dbReference type="CDD" id="cd00118">
    <property type="entry name" value="LysM"/>
    <property type="match status" value="1"/>
</dbReference>
<dbReference type="EMBL" id="CP046268">
    <property type="protein sequence ID" value="QMV15838.1"/>
    <property type="molecule type" value="Genomic_DNA"/>
</dbReference>
<name>A0ABX6R2T0_9VIBR</name>
<dbReference type="Proteomes" id="UP000515264">
    <property type="component" value="Chromosome 1"/>
</dbReference>
<dbReference type="Gene3D" id="3.10.350.10">
    <property type="entry name" value="LysM domain"/>
    <property type="match status" value="1"/>
</dbReference>
<dbReference type="RefSeq" id="WP_182287858.1">
    <property type="nucleotide sequence ID" value="NZ_CP046268.1"/>
</dbReference>
<dbReference type="InterPro" id="IPR018392">
    <property type="entry name" value="LysM"/>
</dbReference>
<keyword evidence="4" id="KW-1185">Reference proteome</keyword>
<feature type="region of interest" description="Disordered" evidence="1">
    <location>
        <begin position="59"/>
        <end position="86"/>
    </location>
</feature>
<dbReference type="SMART" id="SM00257">
    <property type="entry name" value="LysM"/>
    <property type="match status" value="1"/>
</dbReference>
<proteinExistence type="predicted"/>
<feature type="domain" description="LysM" evidence="2">
    <location>
        <begin position="9"/>
        <end position="55"/>
    </location>
</feature>
<protein>
    <recommendedName>
        <fullName evidence="2">LysM domain-containing protein</fullName>
    </recommendedName>
</protein>
<reference evidence="3 4" key="1">
    <citation type="journal article" date="2020" name="J. Nat. Prod.">
        <title>Genomics-Metabolomics Profiling Disclosed Marine Vibrio spartinae 3.6 as a Producer of a New Branched Side Chain Prodigiosin.</title>
        <authorList>
            <person name="Vitale G.A."/>
            <person name="Sciarretta M."/>
            <person name="Palma Esposito F."/>
            <person name="January G.G."/>
            <person name="Giaccio M."/>
            <person name="Bunk B."/>
            <person name="Sproer C."/>
            <person name="Bajerski F."/>
            <person name="Power D."/>
            <person name="Festa C."/>
            <person name="Monti M.C."/>
            <person name="D'Auria M.V."/>
            <person name="de Pascale D."/>
        </authorList>
    </citation>
    <scope>NUCLEOTIDE SEQUENCE [LARGE SCALE GENOMIC DNA]</scope>
    <source>
        <strain evidence="3 4">3.6</strain>
    </source>
</reference>
<dbReference type="Pfam" id="PF01476">
    <property type="entry name" value="LysM"/>
    <property type="match status" value="1"/>
</dbReference>
<sequence length="1349" mass="150980">MANPTETPKTYTIKPGDCLSLLAEHFGTKPEILAKLNSDLIDDIDLIYAGDTIILPGEDANSAIDNQPGSRDEIPKPPEKSACAGDLCSGKDTPFTDILYVPSHPTKKQKRFYAITDEVKQAIQAEHQLLAKSIVEDQTETIQNLNRLGILSRFYTSPHEMFLESEDNLNRYRFLFHARKTIRSGAARNYQHGGEDGFIVSLAEQEGLDTEKLLDRYTTWEKLKYLMQFGTIVTSPLGLSLMLTNDSIQEYFKKVSEEAYHLEQARKHLKETLQDHLDDEIEKLDKVAELTAKNKKADDGSSYVYDKKLSYFTSAHEKEIERAVRVLLQEHQIKGNDANSLALDSHGWATHKIESFWDDNVKQANEFVEKSAAAQDADESNGTTSSVRTYNRDDIPVALTFALYLNQLNLHGYVLKEQCLTMAELEGTSPAHLGPQTLEKNFSEWRNNKFLTDDGLPVKITEGTKLVNDLLNELQVNKAALHAKNIDGTRKQTEEKLVKSLLSQGKAGQWAYYPCLALVKLVDATITKWIADLDELLGLDKDEQYKRMPAPDIFGDLLWLKKLAMARIEALKALAESRAKKGADSLRNFYLSGDKIPTSYLLLWDEKEYQPKEKKTKVFRKETGKADLQVVECVLMSEGKLGWVRGPAWYLPKDDKDTLLAKGHLKDITTKVALVSPAADSKTPQNIKTAQANAFPTMSEAMKAIRTSIKDESVQAFKASMLNGKFLLDPLNLAAEKKSEPPAFWSDSYHWEEGLGPDSKSSQYVVDASAQFMRLSSSVKTNLNLPLSEYNNLAVNTDTTVGGSLNFSADLFRAQLTAKAWFPLQPENDDNKDKRQFKGMQLKIHYLARADGKDEKRIYQAGEMFMRVSATIYGLAAASVSIAGNLCFGSATTGTGELGVRGKAITTADYNAGEIRQVRAAPPQNLPQSEQSVGKRAVNTFRKNSAAQAGITVDAFAGVEVGGELSGEIYWRPPKVEISGSTVHDEMVRLGSLGVQGAVSYGVGLSAQFSIAFHRGALYVIAAAKLVCGPGASGKVSIALDALNVDRFIQCLLAMLNESGFKRIEAFGEVDEQGRNEDFEELNRRLTVAVALGLTLGEALLLPAKALSFIHKDGLQEDYAPLIAKNILDKTKANQNQSWVTNLPPETLCHLLDCLSNQNEAGWFENKAEERVRQSQEVDKALAIVQILEWISPGRGASEADIEKKRRQFEKTLIRMGGNYESAQLPMEQWRRFSQSWMRLAEFIRTIPSIREREVEIKRGKSFFISYSKVLCGNMKRYHYVAEERTDAIAHFVDGEYDYLTIRVAKDGDKPQVIEDRKRLEQTIKETEDKGYLWNKTTYTPWKEQSWTL</sequence>
<evidence type="ECO:0000313" key="3">
    <source>
        <dbReference type="EMBL" id="QMV15838.1"/>
    </source>
</evidence>
<evidence type="ECO:0000313" key="4">
    <source>
        <dbReference type="Proteomes" id="UP000515264"/>
    </source>
</evidence>
<gene>
    <name evidence="3" type="ORF">Vspart_03204</name>
</gene>
<dbReference type="InterPro" id="IPR036779">
    <property type="entry name" value="LysM_dom_sf"/>
</dbReference>
<evidence type="ECO:0000256" key="1">
    <source>
        <dbReference type="SAM" id="MobiDB-lite"/>
    </source>
</evidence>
<accession>A0ABX6R2T0</accession>
<dbReference type="SUPFAM" id="SSF54106">
    <property type="entry name" value="LysM domain"/>
    <property type="match status" value="1"/>
</dbReference>
<dbReference type="PROSITE" id="PS51782">
    <property type="entry name" value="LYSM"/>
    <property type="match status" value="1"/>
</dbReference>
<organism evidence="3 4">
    <name type="scientific">Vibrio spartinae</name>
    <dbReference type="NCBI Taxonomy" id="1918945"/>
    <lineage>
        <taxon>Bacteria</taxon>
        <taxon>Pseudomonadati</taxon>
        <taxon>Pseudomonadota</taxon>
        <taxon>Gammaproteobacteria</taxon>
        <taxon>Vibrionales</taxon>
        <taxon>Vibrionaceae</taxon>
        <taxon>Vibrio</taxon>
    </lineage>
</organism>